<gene>
    <name evidence="1" type="ORF">MATL_G00101260</name>
</gene>
<proteinExistence type="predicted"/>
<keyword evidence="2" id="KW-1185">Reference proteome</keyword>
<dbReference type="PANTHER" id="PTHR31025">
    <property type="entry name" value="SI:CH211-196P9.1-RELATED"/>
    <property type="match status" value="1"/>
</dbReference>
<sequence length="244" mass="27702">MLLRIILSEDDIRRVTIDNLPENVDDFYLIIKTKLGMEGDFVIQYQDPDIGTRLHPWVVLLKFSLKIKMGSIRQKLWPALFTEQQPQIEAEFAQLTSVDLKSSFLTGLDQYLARFLELYKTKSSIVGLTRLMRCLDDDSSTQRRRTVLLLGLPHFLKEDPSCVFKTVEATDDEATFTQGMKIGVVMVKDGEDIIATSVILEEGVILPDVKDIPYAIALLMGLLFALNIDYPKELSLSWSLVSDI</sequence>
<dbReference type="OrthoDB" id="6512834at2759"/>
<evidence type="ECO:0000313" key="1">
    <source>
        <dbReference type="EMBL" id="KAG7473955.1"/>
    </source>
</evidence>
<dbReference type="AlphaFoldDB" id="A0A9D3Q3Q3"/>
<evidence type="ECO:0000313" key="2">
    <source>
        <dbReference type="Proteomes" id="UP001046870"/>
    </source>
</evidence>
<accession>A0A9D3Q3Q3</accession>
<dbReference type="PANTHER" id="PTHR31025:SF25">
    <property type="entry name" value="ZINC FINGER (C2H2)-60"/>
    <property type="match status" value="1"/>
</dbReference>
<reference evidence="1" key="1">
    <citation type="submission" date="2021-01" db="EMBL/GenBank/DDBJ databases">
        <authorList>
            <person name="Zahm M."/>
            <person name="Roques C."/>
            <person name="Cabau C."/>
            <person name="Klopp C."/>
            <person name="Donnadieu C."/>
            <person name="Jouanno E."/>
            <person name="Lampietro C."/>
            <person name="Louis A."/>
            <person name="Herpin A."/>
            <person name="Echchiki A."/>
            <person name="Berthelot C."/>
            <person name="Parey E."/>
            <person name="Roest-Crollius H."/>
            <person name="Braasch I."/>
            <person name="Postlethwait J."/>
            <person name="Bobe J."/>
            <person name="Montfort J."/>
            <person name="Bouchez O."/>
            <person name="Begum T."/>
            <person name="Mejri S."/>
            <person name="Adams A."/>
            <person name="Chen W.-J."/>
            <person name="Guiguen Y."/>
        </authorList>
    </citation>
    <scope>NUCLEOTIDE SEQUENCE</scope>
    <source>
        <strain evidence="1">YG-15Mar2019-1</strain>
        <tissue evidence="1">Brain</tissue>
    </source>
</reference>
<dbReference type="Proteomes" id="UP001046870">
    <property type="component" value="Chromosome 7"/>
</dbReference>
<organism evidence="1 2">
    <name type="scientific">Megalops atlanticus</name>
    <name type="common">Tarpon</name>
    <name type="synonym">Clupea gigantea</name>
    <dbReference type="NCBI Taxonomy" id="7932"/>
    <lineage>
        <taxon>Eukaryota</taxon>
        <taxon>Metazoa</taxon>
        <taxon>Chordata</taxon>
        <taxon>Craniata</taxon>
        <taxon>Vertebrata</taxon>
        <taxon>Euteleostomi</taxon>
        <taxon>Actinopterygii</taxon>
        <taxon>Neopterygii</taxon>
        <taxon>Teleostei</taxon>
        <taxon>Elopiformes</taxon>
        <taxon>Megalopidae</taxon>
        <taxon>Megalops</taxon>
    </lineage>
</organism>
<name>A0A9D3Q3Q3_MEGAT</name>
<protein>
    <submittedName>
        <fullName evidence="1">Uncharacterized protein</fullName>
    </submittedName>
</protein>
<comment type="caution">
    <text evidence="1">The sequence shown here is derived from an EMBL/GenBank/DDBJ whole genome shotgun (WGS) entry which is preliminary data.</text>
</comment>
<dbReference type="EMBL" id="JAFDVH010000007">
    <property type="protein sequence ID" value="KAG7473955.1"/>
    <property type="molecule type" value="Genomic_DNA"/>
</dbReference>